<keyword evidence="4 11" id="KW-1133">Transmembrane helix</keyword>
<dbReference type="GeneTree" id="ENSGT01050000244902"/>
<evidence type="ECO:0000313" key="14">
    <source>
        <dbReference type="Proteomes" id="UP000694580"/>
    </source>
</evidence>
<reference evidence="13 14" key="1">
    <citation type="submission" date="2020-06" db="EMBL/GenBank/DDBJ databases">
        <authorList>
            <consortium name="Wellcome Sanger Institute Data Sharing"/>
        </authorList>
    </citation>
    <scope>NUCLEOTIDE SEQUENCE [LARGE SCALE GENOMIC DNA]</scope>
</reference>
<feature type="transmembrane region" description="Helical" evidence="11">
    <location>
        <begin position="25"/>
        <end position="47"/>
    </location>
</feature>
<dbReference type="PRINTS" id="PR01788">
    <property type="entry name" value="PROSTANOIDR"/>
</dbReference>
<dbReference type="Proteomes" id="UP000694580">
    <property type="component" value="Chromosome 14"/>
</dbReference>
<feature type="domain" description="G-protein coupled receptors family 1 profile" evidence="12">
    <location>
        <begin position="37"/>
        <end position="315"/>
    </location>
</feature>
<evidence type="ECO:0000256" key="6">
    <source>
        <dbReference type="ARBA" id="ARBA00023136"/>
    </source>
</evidence>
<keyword evidence="3 10" id="KW-0812">Transmembrane</keyword>
<evidence type="ECO:0000256" key="7">
    <source>
        <dbReference type="ARBA" id="ARBA00023170"/>
    </source>
</evidence>
<dbReference type="GO" id="GO:0006954">
    <property type="term" value="P:inflammatory response"/>
    <property type="evidence" value="ECO:0007669"/>
    <property type="project" value="TreeGrafter"/>
</dbReference>
<dbReference type="GeneID" id="114763869"/>
<gene>
    <name evidence="13" type="primary">LOC114763869</name>
</gene>
<dbReference type="PANTHER" id="PTHR11866">
    <property type="entry name" value="G-PROTEIN COUPLED RECEPTOR FAMILY 1 MEMBER"/>
    <property type="match status" value="1"/>
</dbReference>
<dbReference type="GO" id="GO:0007189">
    <property type="term" value="P:adenylate cyclase-activating G protein-coupled receptor signaling pathway"/>
    <property type="evidence" value="ECO:0007669"/>
    <property type="project" value="TreeGrafter"/>
</dbReference>
<comment type="similarity">
    <text evidence="10">Belongs to the G-protein coupled receptor 1 family.</text>
</comment>
<feature type="transmembrane region" description="Helical" evidence="11">
    <location>
        <begin position="159"/>
        <end position="179"/>
    </location>
</feature>
<dbReference type="PROSITE" id="PS50262">
    <property type="entry name" value="G_PROTEIN_RECEP_F1_2"/>
    <property type="match status" value="1"/>
</dbReference>
<evidence type="ECO:0000256" key="5">
    <source>
        <dbReference type="ARBA" id="ARBA00023040"/>
    </source>
</evidence>
<keyword evidence="2" id="KW-1003">Cell membrane</keyword>
<dbReference type="Pfam" id="PF00001">
    <property type="entry name" value="7tm_1"/>
    <property type="match status" value="1"/>
</dbReference>
<dbReference type="AlphaFoldDB" id="A0AAY4CVN0"/>
<reference evidence="13" key="2">
    <citation type="submission" date="2025-08" db="UniProtKB">
        <authorList>
            <consortium name="Ensembl"/>
        </authorList>
    </citation>
    <scope>IDENTIFICATION</scope>
</reference>
<evidence type="ECO:0000256" key="2">
    <source>
        <dbReference type="ARBA" id="ARBA00022475"/>
    </source>
</evidence>
<evidence type="ECO:0000256" key="3">
    <source>
        <dbReference type="ARBA" id="ARBA00022692"/>
    </source>
</evidence>
<evidence type="ECO:0000256" key="9">
    <source>
        <dbReference type="ARBA" id="ARBA00023224"/>
    </source>
</evidence>
<evidence type="ECO:0000256" key="11">
    <source>
        <dbReference type="SAM" id="Phobius"/>
    </source>
</evidence>
<sequence>MEPWSVRNATGSCRSSGAVKPGSPALSASMFAAGLAGNVLALGLLALRRRRRRRKRKGSPVFHVLLAALVVTDLLGTLSTSPVVLAAYLRNESLTVLGGGGGGGGRGRGGGGEVCSYFGITMTFFSLATLSILLAMAVERWLSIGHPYFYEKHVTKRCGYLAVPVLYLLSLSFCVLPQVGLGEIVQYCPGTWCFFDMHPETAAHRAYAGLYALVMLLMITCTVLCNVSVIYHLLAMFKRRRPGGSSRQGSGRRSVSREAEHLLLLVVMTVSFLVFSLPLVIRVFVNFSRIEGGYEVDLNMLRLLSFNSIIDPWIFILLNPSVLRFMWGKIFRKKRVKISRDKVFQVQSGLL</sequence>
<dbReference type="InterPro" id="IPR000276">
    <property type="entry name" value="GPCR_Rhodpsn"/>
</dbReference>
<evidence type="ECO:0000256" key="8">
    <source>
        <dbReference type="ARBA" id="ARBA00023180"/>
    </source>
</evidence>
<feature type="transmembrane region" description="Helical" evidence="11">
    <location>
        <begin position="262"/>
        <end position="285"/>
    </location>
</feature>
<feature type="transmembrane region" description="Helical" evidence="11">
    <location>
        <begin position="305"/>
        <end position="327"/>
    </location>
</feature>
<dbReference type="GO" id="GO:0005886">
    <property type="term" value="C:plasma membrane"/>
    <property type="evidence" value="ECO:0007669"/>
    <property type="project" value="UniProtKB-SubCell"/>
</dbReference>
<dbReference type="PRINTS" id="PR00237">
    <property type="entry name" value="GPCRRHODOPSN"/>
</dbReference>
<feature type="transmembrane region" description="Helical" evidence="11">
    <location>
        <begin position="59"/>
        <end position="89"/>
    </location>
</feature>
<keyword evidence="6 11" id="KW-0472">Membrane</keyword>
<keyword evidence="5 10" id="KW-0297">G-protein coupled receptor</keyword>
<protein>
    <recommendedName>
        <fullName evidence="12">G-protein coupled receptors family 1 profile domain-containing protein</fullName>
    </recommendedName>
</protein>
<evidence type="ECO:0000259" key="12">
    <source>
        <dbReference type="PROSITE" id="PS50262"/>
    </source>
</evidence>
<dbReference type="GO" id="GO:0007204">
    <property type="term" value="P:positive regulation of cytosolic calcium ion concentration"/>
    <property type="evidence" value="ECO:0007669"/>
    <property type="project" value="TreeGrafter"/>
</dbReference>
<dbReference type="InterPro" id="IPR017452">
    <property type="entry name" value="GPCR_Rhodpsn_7TM"/>
</dbReference>
<keyword evidence="7 10" id="KW-0675">Receptor</keyword>
<organism evidence="13 14">
    <name type="scientific">Denticeps clupeoides</name>
    <name type="common">denticle herring</name>
    <dbReference type="NCBI Taxonomy" id="299321"/>
    <lineage>
        <taxon>Eukaryota</taxon>
        <taxon>Metazoa</taxon>
        <taxon>Chordata</taxon>
        <taxon>Craniata</taxon>
        <taxon>Vertebrata</taxon>
        <taxon>Euteleostomi</taxon>
        <taxon>Actinopterygii</taxon>
        <taxon>Neopterygii</taxon>
        <taxon>Teleostei</taxon>
        <taxon>Clupei</taxon>
        <taxon>Clupeiformes</taxon>
        <taxon>Denticipitoidei</taxon>
        <taxon>Denticipitidae</taxon>
        <taxon>Denticeps</taxon>
    </lineage>
</organism>
<name>A0AAY4CVN0_9TELE</name>
<accession>A0AAY4CVN0</accession>
<dbReference type="GO" id="GO:0071380">
    <property type="term" value="P:cellular response to prostaglandin E stimulus"/>
    <property type="evidence" value="ECO:0007669"/>
    <property type="project" value="TreeGrafter"/>
</dbReference>
<evidence type="ECO:0000256" key="4">
    <source>
        <dbReference type="ARBA" id="ARBA00022989"/>
    </source>
</evidence>
<proteinExistence type="inferred from homology"/>
<evidence type="ECO:0000256" key="1">
    <source>
        <dbReference type="ARBA" id="ARBA00004651"/>
    </source>
</evidence>
<feature type="transmembrane region" description="Helical" evidence="11">
    <location>
        <begin position="210"/>
        <end position="234"/>
    </location>
</feature>
<dbReference type="GO" id="GO:0004957">
    <property type="term" value="F:prostaglandin E receptor activity"/>
    <property type="evidence" value="ECO:0007669"/>
    <property type="project" value="TreeGrafter"/>
</dbReference>
<evidence type="ECO:0000313" key="13">
    <source>
        <dbReference type="Ensembl" id="ENSDCDP00010037307.1"/>
    </source>
</evidence>
<dbReference type="RefSeq" id="XP_028809511.1">
    <property type="nucleotide sequence ID" value="XM_028953678.1"/>
</dbReference>
<dbReference type="InterPro" id="IPR008365">
    <property type="entry name" value="Prostanoid_rcpt"/>
</dbReference>
<reference evidence="13" key="3">
    <citation type="submission" date="2025-09" db="UniProtKB">
        <authorList>
            <consortium name="Ensembl"/>
        </authorList>
    </citation>
    <scope>IDENTIFICATION</scope>
</reference>
<comment type="subcellular location">
    <subcellularLocation>
        <location evidence="1">Cell membrane</location>
        <topology evidence="1">Multi-pass membrane protein</topology>
    </subcellularLocation>
</comment>
<dbReference type="PANTHER" id="PTHR11866:SF8">
    <property type="entry name" value="PROSTAGLANDIN E2 RECEPTOR EP2 SUBTYPE"/>
    <property type="match status" value="1"/>
</dbReference>
<dbReference type="Ensembl" id="ENSDCDT00010046866.1">
    <property type="protein sequence ID" value="ENSDCDP00010037307.1"/>
    <property type="gene ID" value="ENSDCDG00010024338.1"/>
</dbReference>
<dbReference type="PROSITE" id="PS00237">
    <property type="entry name" value="G_PROTEIN_RECEP_F1_1"/>
    <property type="match status" value="1"/>
</dbReference>
<keyword evidence="9 10" id="KW-0807">Transducer</keyword>
<keyword evidence="14" id="KW-1185">Reference proteome</keyword>
<keyword evidence="8" id="KW-0325">Glycoprotein</keyword>
<dbReference type="Gene3D" id="1.20.1070.10">
    <property type="entry name" value="Rhodopsin 7-helix transmembrane proteins"/>
    <property type="match status" value="1"/>
</dbReference>
<dbReference type="SUPFAM" id="SSF81321">
    <property type="entry name" value="Family A G protein-coupled receptor-like"/>
    <property type="match status" value="1"/>
</dbReference>
<evidence type="ECO:0000256" key="10">
    <source>
        <dbReference type="RuleBase" id="RU000688"/>
    </source>
</evidence>
<feature type="transmembrane region" description="Helical" evidence="11">
    <location>
        <begin position="117"/>
        <end position="138"/>
    </location>
</feature>